<dbReference type="AlphaFoldDB" id="A0A2V5KKX4"/>
<dbReference type="Pfam" id="PF03640">
    <property type="entry name" value="Lipoprotein_15"/>
    <property type="match status" value="4"/>
</dbReference>
<dbReference type="InterPro" id="IPR000923">
    <property type="entry name" value="BlueCu_1"/>
</dbReference>
<dbReference type="PROSITE" id="PS00196">
    <property type="entry name" value="COPPER_BLUE"/>
    <property type="match status" value="1"/>
</dbReference>
<dbReference type="PANTHER" id="PTHR39335:SF1">
    <property type="entry name" value="BLL4220 PROTEIN"/>
    <property type="match status" value="1"/>
</dbReference>
<sequence>MRVRSKLAAIAMAGTMMLSSVQMALAANEPAAANVKTDSQLVTELGVLQGDGNGVTPAYLAKTTTRIQAAILFLRLKGLEQEALAFKGADNFSDADLVGDANKAIMAYLKANPGLGWTGTGDGRFDPLSGVTAQQYYKVLLDALGYKQDADFAYADTIGFAATRGLSQIADAGALRNGHIAAATAEALKLRVKGGDRSLAEVLAEQKAIDAGQASQAQAARIEVVTDDKLGSHLVDENGKTLYTFAKDGDNASACKDQCAVNWPIYYAENILVPDWLNAADFKTIVREDGGKQTTYKGKPLYYFAKDVKAGDANGQGVNDVWFVVRFSSATVAKKEGLGSYLTDSNGRTLYLFTKDGQGKSVCSGTCEANWPIFYSPYPSAADGLKAEDFGTIVRDDGTKQTTYKGSPLYYFAKDERAGDTKGQGVNNVWYVIQPAGAAEEEKPGAPAGTVHETDIANFAFVPEMTIKAGDSIKFTNRDPAEHNVVSDATVDGKPLFETPLFGMNESYTLTFDKPGEYTYYCEPHKSFMKGKIIVQQ</sequence>
<gene>
    <name evidence="10" type="ORF">DLM86_07130</name>
</gene>
<dbReference type="InterPro" id="IPR001235">
    <property type="entry name" value="Copper_blue_Plastocyanin"/>
</dbReference>
<dbReference type="Pfam" id="PF00127">
    <property type="entry name" value="Copper-bind"/>
    <property type="match status" value="1"/>
</dbReference>
<evidence type="ECO:0000256" key="7">
    <source>
        <dbReference type="PIRSR" id="PIRSR602386-1"/>
    </source>
</evidence>
<evidence type="ECO:0000256" key="8">
    <source>
        <dbReference type="SAM" id="SignalP"/>
    </source>
</evidence>
<keyword evidence="2" id="KW-0813">Transport</keyword>
<dbReference type="InterPro" id="IPR028871">
    <property type="entry name" value="BlueCu_1_BS"/>
</dbReference>
<comment type="subcellular location">
    <subcellularLocation>
        <location evidence="1">Periplasm</location>
    </subcellularLocation>
</comment>
<proteinExistence type="predicted"/>
<dbReference type="PROSITE" id="PS51272">
    <property type="entry name" value="SLH"/>
    <property type="match status" value="1"/>
</dbReference>
<dbReference type="EMBL" id="QJVJ01000003">
    <property type="protein sequence ID" value="PYI55500.1"/>
    <property type="molecule type" value="Genomic_DNA"/>
</dbReference>
<dbReference type="GO" id="GO:0009055">
    <property type="term" value="F:electron transfer activity"/>
    <property type="evidence" value="ECO:0007669"/>
    <property type="project" value="InterPro"/>
</dbReference>
<keyword evidence="8" id="KW-0732">Signal</keyword>
<feature type="domain" description="SLH" evidence="9">
    <location>
        <begin position="89"/>
        <end position="154"/>
    </location>
</feature>
<dbReference type="GO" id="GO:0042597">
    <property type="term" value="C:periplasmic space"/>
    <property type="evidence" value="ECO:0007669"/>
    <property type="project" value="UniProtKB-SubCell"/>
</dbReference>
<keyword evidence="3 7" id="KW-0479">Metal-binding</keyword>
<dbReference type="GO" id="GO:0043448">
    <property type="term" value="P:alkane catabolic process"/>
    <property type="evidence" value="ECO:0007669"/>
    <property type="project" value="TreeGrafter"/>
</dbReference>
<dbReference type="SUPFAM" id="SSF49503">
    <property type="entry name" value="Cupredoxins"/>
    <property type="match status" value="1"/>
</dbReference>
<dbReference type="Gene3D" id="2.60.40.420">
    <property type="entry name" value="Cupredoxins - blue copper proteins"/>
    <property type="match status" value="1"/>
</dbReference>
<comment type="caution">
    <text evidence="10">The sequence shown here is derived from an EMBL/GenBank/DDBJ whole genome shotgun (WGS) entry which is preliminary data.</text>
</comment>
<feature type="binding site" evidence="7">
    <location>
        <position position="525"/>
    </location>
    <ligand>
        <name>Cu cation</name>
        <dbReference type="ChEBI" id="CHEBI:23378"/>
    </ligand>
</feature>
<name>A0A2V5KKX4_9BACL</name>
<feature type="chain" id="PRO_5016129052" description="SLH domain-containing protein" evidence="8">
    <location>
        <begin position="27"/>
        <end position="537"/>
    </location>
</feature>
<feature type="binding site" evidence="7">
    <location>
        <position position="483"/>
    </location>
    <ligand>
        <name>Cu cation</name>
        <dbReference type="ChEBI" id="CHEBI:23378"/>
    </ligand>
</feature>
<keyword evidence="4" id="KW-0574">Periplasm</keyword>
<evidence type="ECO:0000256" key="4">
    <source>
        <dbReference type="ARBA" id="ARBA00022764"/>
    </source>
</evidence>
<evidence type="ECO:0000313" key="11">
    <source>
        <dbReference type="Proteomes" id="UP000247476"/>
    </source>
</evidence>
<feature type="binding site" evidence="7">
    <location>
        <position position="529"/>
    </location>
    <ligand>
        <name>Cu cation</name>
        <dbReference type="ChEBI" id="CHEBI:23378"/>
    </ligand>
</feature>
<evidence type="ECO:0000256" key="3">
    <source>
        <dbReference type="ARBA" id="ARBA00022723"/>
    </source>
</evidence>
<dbReference type="InterPro" id="IPR008972">
    <property type="entry name" value="Cupredoxin"/>
</dbReference>
<dbReference type="PANTHER" id="PTHR39335">
    <property type="entry name" value="BLL4220 PROTEIN"/>
    <property type="match status" value="1"/>
</dbReference>
<keyword evidence="5" id="KW-0249">Electron transport</keyword>
<evidence type="ECO:0000256" key="2">
    <source>
        <dbReference type="ARBA" id="ARBA00022448"/>
    </source>
</evidence>
<protein>
    <recommendedName>
        <fullName evidence="9">SLH domain-containing protein</fullName>
    </recommendedName>
</protein>
<keyword evidence="6 7" id="KW-0186">Copper</keyword>
<dbReference type="RefSeq" id="WP_110839302.1">
    <property type="nucleotide sequence ID" value="NZ_QJVJ01000003.1"/>
</dbReference>
<dbReference type="PRINTS" id="PR00155">
    <property type="entry name" value="AMICYANIN"/>
</dbReference>
<dbReference type="InterPro" id="IPR005297">
    <property type="entry name" value="Lipoprotein_repeat"/>
</dbReference>
<comment type="cofactor">
    <cofactor evidence="7">
        <name>Cu cation</name>
        <dbReference type="ChEBI" id="CHEBI:23378"/>
    </cofactor>
    <text evidence="7">Binds 1 copper ion per subunit.</text>
</comment>
<accession>A0A2V5KKX4</accession>
<dbReference type="PRINTS" id="PR00156">
    <property type="entry name" value="COPPERBLUE"/>
</dbReference>
<dbReference type="InterPro" id="IPR002386">
    <property type="entry name" value="Amicyanin/Pseudoazurin"/>
</dbReference>
<evidence type="ECO:0000256" key="6">
    <source>
        <dbReference type="ARBA" id="ARBA00023008"/>
    </source>
</evidence>
<dbReference type="Proteomes" id="UP000247476">
    <property type="component" value="Unassembled WGS sequence"/>
</dbReference>
<feature type="signal peptide" evidence="8">
    <location>
        <begin position="1"/>
        <end position="26"/>
    </location>
</feature>
<dbReference type="OrthoDB" id="9800666at2"/>
<dbReference type="GO" id="GO:0005507">
    <property type="term" value="F:copper ion binding"/>
    <property type="evidence" value="ECO:0007669"/>
    <property type="project" value="InterPro"/>
</dbReference>
<evidence type="ECO:0000256" key="5">
    <source>
        <dbReference type="ARBA" id="ARBA00022982"/>
    </source>
</evidence>
<organism evidence="10 11">
    <name type="scientific">Paenibacillus flagellatus</name>
    <dbReference type="NCBI Taxonomy" id="2211139"/>
    <lineage>
        <taxon>Bacteria</taxon>
        <taxon>Bacillati</taxon>
        <taxon>Bacillota</taxon>
        <taxon>Bacilli</taxon>
        <taxon>Bacillales</taxon>
        <taxon>Paenibacillaceae</taxon>
        <taxon>Paenibacillus</taxon>
    </lineage>
</organism>
<evidence type="ECO:0000313" key="10">
    <source>
        <dbReference type="EMBL" id="PYI55500.1"/>
    </source>
</evidence>
<evidence type="ECO:0000259" key="9">
    <source>
        <dbReference type="PROSITE" id="PS51272"/>
    </source>
</evidence>
<keyword evidence="11" id="KW-1185">Reference proteome</keyword>
<dbReference type="InterPro" id="IPR001119">
    <property type="entry name" value="SLH_dom"/>
</dbReference>
<reference evidence="10 11" key="1">
    <citation type="submission" date="2018-05" db="EMBL/GenBank/DDBJ databases">
        <title>Paenibacillus flagellatus sp. nov., isolated from selenium mineral soil.</title>
        <authorList>
            <person name="Dai X."/>
        </authorList>
    </citation>
    <scope>NUCLEOTIDE SEQUENCE [LARGE SCALE GENOMIC DNA]</scope>
    <source>
        <strain evidence="10 11">DXL2</strain>
    </source>
</reference>
<evidence type="ECO:0000256" key="1">
    <source>
        <dbReference type="ARBA" id="ARBA00004418"/>
    </source>
</evidence>
<feature type="binding site" evidence="7">
    <location>
        <position position="522"/>
    </location>
    <ligand>
        <name>Cu cation</name>
        <dbReference type="ChEBI" id="CHEBI:23378"/>
    </ligand>
</feature>